<feature type="compositionally biased region" description="Low complexity" evidence="1">
    <location>
        <begin position="83"/>
        <end position="101"/>
    </location>
</feature>
<gene>
    <name evidence="2" type="ORF">DF3PB_4110006</name>
</gene>
<evidence type="ECO:0000313" key="2">
    <source>
        <dbReference type="EMBL" id="SUS07320.1"/>
    </source>
</evidence>
<feature type="region of interest" description="Disordered" evidence="1">
    <location>
        <begin position="80"/>
        <end position="101"/>
    </location>
</feature>
<name>A0A380TFV1_9ZZZZ</name>
<proteinExistence type="predicted"/>
<dbReference type="AlphaFoldDB" id="A0A380TFV1"/>
<dbReference type="EMBL" id="UIDG01000348">
    <property type="protein sequence ID" value="SUS07320.1"/>
    <property type="molecule type" value="Genomic_DNA"/>
</dbReference>
<evidence type="ECO:0000256" key="1">
    <source>
        <dbReference type="SAM" id="MobiDB-lite"/>
    </source>
</evidence>
<sequence length="101" mass="10771">MNDTDEATTEVARQLGEVALKIAIARAKATRGAPLDLQALEQAFASIDGALRLVDVRDLDLARQSAFVARELDALRQDVAASRGTPPATATGTTRRLQMPV</sequence>
<organism evidence="2">
    <name type="scientific">metagenome</name>
    <dbReference type="NCBI Taxonomy" id="256318"/>
    <lineage>
        <taxon>unclassified sequences</taxon>
        <taxon>metagenomes</taxon>
    </lineage>
</organism>
<protein>
    <submittedName>
        <fullName evidence="2">Uncharacterized protein</fullName>
    </submittedName>
</protein>
<accession>A0A380TFV1</accession>
<reference evidence="2" key="1">
    <citation type="submission" date="2018-07" db="EMBL/GenBank/DDBJ databases">
        <authorList>
            <person name="Quirk P.G."/>
            <person name="Krulwich T.A."/>
        </authorList>
    </citation>
    <scope>NUCLEOTIDE SEQUENCE</scope>
</reference>